<reference evidence="2 3" key="1">
    <citation type="submission" date="2019-02" db="EMBL/GenBank/DDBJ databases">
        <title>Genome sequencing of the rare red list fungi Bondarzewia mesenterica.</title>
        <authorList>
            <person name="Buettner E."/>
            <person name="Kellner H."/>
        </authorList>
    </citation>
    <scope>NUCLEOTIDE SEQUENCE [LARGE SCALE GENOMIC DNA]</scope>
    <source>
        <strain evidence="2 3">DSM 108281</strain>
    </source>
</reference>
<evidence type="ECO:0000313" key="3">
    <source>
        <dbReference type="Proteomes" id="UP000310158"/>
    </source>
</evidence>
<dbReference type="CDD" id="cd04301">
    <property type="entry name" value="NAT_SF"/>
    <property type="match status" value="1"/>
</dbReference>
<sequence length="254" mass="27468">MPSTPDTVTIKVRQLSASASDADIESATRVMGDAFRGDVFTSFTAGESTPTDGKDRSSESLVPALHRAQIRAALIGGRVYVAEVAEVNDAIVGAAVWFGPGEDLLGSPGQAEAGFNQFMEALGKRDPDMPAWWMTYVRVHSSGFLPKYSAFTTEALGDARFKHDGWHLQLIGVVPAYQRHGVGSALVAFVEQQTKNDAEAPRSSLKMSVETETESALMFYKSLGFIERGRTTIESTQKLAVTVPMWCLSKDLSA</sequence>
<protein>
    <recommendedName>
        <fullName evidence="1">N-acetyltransferase domain-containing protein</fullName>
    </recommendedName>
</protein>
<comment type="caution">
    <text evidence="2">The sequence shown here is derived from an EMBL/GenBank/DDBJ whole genome shotgun (WGS) entry which is preliminary data.</text>
</comment>
<dbReference type="PROSITE" id="PS51186">
    <property type="entry name" value="GNAT"/>
    <property type="match status" value="1"/>
</dbReference>
<dbReference type="InterPro" id="IPR000182">
    <property type="entry name" value="GNAT_dom"/>
</dbReference>
<dbReference type="GO" id="GO:0016747">
    <property type="term" value="F:acyltransferase activity, transferring groups other than amino-acyl groups"/>
    <property type="evidence" value="ECO:0007669"/>
    <property type="project" value="InterPro"/>
</dbReference>
<dbReference type="InterPro" id="IPR016181">
    <property type="entry name" value="Acyl_CoA_acyltransferase"/>
</dbReference>
<dbReference type="InterPro" id="IPR052523">
    <property type="entry name" value="Trichothecene_AcTrans"/>
</dbReference>
<proteinExistence type="predicted"/>
<dbReference type="EMBL" id="SGPL01000706">
    <property type="protein sequence ID" value="THH08334.1"/>
    <property type="molecule type" value="Genomic_DNA"/>
</dbReference>
<dbReference type="PANTHER" id="PTHR42791:SF1">
    <property type="entry name" value="N-ACETYLTRANSFERASE DOMAIN-CONTAINING PROTEIN"/>
    <property type="match status" value="1"/>
</dbReference>
<keyword evidence="3" id="KW-1185">Reference proteome</keyword>
<feature type="domain" description="N-acetyltransferase" evidence="1">
    <location>
        <begin position="101"/>
        <end position="250"/>
    </location>
</feature>
<dbReference type="Pfam" id="PF13673">
    <property type="entry name" value="Acetyltransf_10"/>
    <property type="match status" value="1"/>
</dbReference>
<dbReference type="Gene3D" id="3.40.630.30">
    <property type="match status" value="1"/>
</dbReference>
<gene>
    <name evidence="2" type="ORF">EW146_g9029</name>
</gene>
<dbReference type="SUPFAM" id="SSF55729">
    <property type="entry name" value="Acyl-CoA N-acyltransferases (Nat)"/>
    <property type="match status" value="1"/>
</dbReference>
<evidence type="ECO:0000313" key="2">
    <source>
        <dbReference type="EMBL" id="THH08334.1"/>
    </source>
</evidence>
<accession>A0A4S4L9S3</accession>
<dbReference type="Proteomes" id="UP000310158">
    <property type="component" value="Unassembled WGS sequence"/>
</dbReference>
<name>A0A4S4L9S3_9AGAM</name>
<dbReference type="PANTHER" id="PTHR42791">
    <property type="entry name" value="GNAT FAMILY ACETYLTRANSFERASE"/>
    <property type="match status" value="1"/>
</dbReference>
<evidence type="ECO:0000259" key="1">
    <source>
        <dbReference type="PROSITE" id="PS51186"/>
    </source>
</evidence>
<dbReference type="AlphaFoldDB" id="A0A4S4L9S3"/>
<dbReference type="OrthoDB" id="4738875at2759"/>
<organism evidence="2 3">
    <name type="scientific">Bondarzewia mesenterica</name>
    <dbReference type="NCBI Taxonomy" id="1095465"/>
    <lineage>
        <taxon>Eukaryota</taxon>
        <taxon>Fungi</taxon>
        <taxon>Dikarya</taxon>
        <taxon>Basidiomycota</taxon>
        <taxon>Agaricomycotina</taxon>
        <taxon>Agaricomycetes</taxon>
        <taxon>Russulales</taxon>
        <taxon>Bondarzewiaceae</taxon>
        <taxon>Bondarzewia</taxon>
    </lineage>
</organism>